<comment type="caution">
    <text evidence="2">The sequence shown here is derived from an EMBL/GenBank/DDBJ whole genome shotgun (WGS) entry which is preliminary data.</text>
</comment>
<dbReference type="PANTHER" id="PTHR43628">
    <property type="entry name" value="ACTIVATOR OF C KINASE PROTEIN 1-RELATED"/>
    <property type="match status" value="1"/>
</dbReference>
<dbReference type="Gene3D" id="1.25.40.10">
    <property type="entry name" value="Tetratricopeptide repeat domain"/>
    <property type="match status" value="1"/>
</dbReference>
<dbReference type="STRING" id="106004.A0A1Y2EWF0"/>
<dbReference type="InParanoid" id="A0A1Y2EWF0"/>
<dbReference type="Pfam" id="PF08238">
    <property type="entry name" value="Sel1"/>
    <property type="match status" value="4"/>
</dbReference>
<organism evidence="2 3">
    <name type="scientific">Leucosporidium creatinivorum</name>
    <dbReference type="NCBI Taxonomy" id="106004"/>
    <lineage>
        <taxon>Eukaryota</taxon>
        <taxon>Fungi</taxon>
        <taxon>Dikarya</taxon>
        <taxon>Basidiomycota</taxon>
        <taxon>Pucciniomycotina</taxon>
        <taxon>Microbotryomycetes</taxon>
        <taxon>Leucosporidiales</taxon>
        <taxon>Leucosporidium</taxon>
    </lineage>
</organism>
<dbReference type="SMART" id="SM00671">
    <property type="entry name" value="SEL1"/>
    <property type="match status" value="3"/>
</dbReference>
<keyword evidence="3" id="KW-1185">Reference proteome</keyword>
<dbReference type="InterPro" id="IPR052945">
    <property type="entry name" value="Mitotic_Regulator"/>
</dbReference>
<evidence type="ECO:0000313" key="3">
    <source>
        <dbReference type="Proteomes" id="UP000193467"/>
    </source>
</evidence>
<dbReference type="AlphaFoldDB" id="A0A1Y2EWF0"/>
<accession>A0A1Y2EWF0</accession>
<dbReference type="Proteomes" id="UP000193467">
    <property type="component" value="Unassembled WGS sequence"/>
</dbReference>
<feature type="region of interest" description="Disordered" evidence="1">
    <location>
        <begin position="1"/>
        <end position="110"/>
    </location>
</feature>
<name>A0A1Y2EWF0_9BASI</name>
<dbReference type="InterPro" id="IPR006597">
    <property type="entry name" value="Sel1-like"/>
</dbReference>
<dbReference type="GO" id="GO:0010972">
    <property type="term" value="P:negative regulation of G2/M transition of mitotic cell cycle"/>
    <property type="evidence" value="ECO:0007669"/>
    <property type="project" value="TreeGrafter"/>
</dbReference>
<gene>
    <name evidence="2" type="ORF">BCR35DRAFT_267687</name>
</gene>
<proteinExistence type="predicted"/>
<dbReference type="OrthoDB" id="2148946at2759"/>
<dbReference type="SUPFAM" id="SSF81901">
    <property type="entry name" value="HCP-like"/>
    <property type="match status" value="1"/>
</dbReference>
<reference evidence="2 3" key="1">
    <citation type="submission" date="2016-07" db="EMBL/GenBank/DDBJ databases">
        <title>Pervasive Adenine N6-methylation of Active Genes in Fungi.</title>
        <authorList>
            <consortium name="DOE Joint Genome Institute"/>
            <person name="Mondo S.J."/>
            <person name="Dannebaum R.O."/>
            <person name="Kuo R.C."/>
            <person name="Labutti K."/>
            <person name="Haridas S."/>
            <person name="Kuo A."/>
            <person name="Salamov A."/>
            <person name="Ahrendt S.R."/>
            <person name="Lipzen A."/>
            <person name="Sullivan W."/>
            <person name="Andreopoulos W.B."/>
            <person name="Clum A."/>
            <person name="Lindquist E."/>
            <person name="Daum C."/>
            <person name="Ramamoorthy G.K."/>
            <person name="Gryganskyi A."/>
            <person name="Culley D."/>
            <person name="Magnuson J.K."/>
            <person name="James T.Y."/>
            <person name="O'Malley M.A."/>
            <person name="Stajich J.E."/>
            <person name="Spatafora J.W."/>
            <person name="Visel A."/>
            <person name="Grigoriev I.V."/>
        </authorList>
    </citation>
    <scope>NUCLEOTIDE SEQUENCE [LARGE SCALE GENOMIC DNA]</scope>
    <source>
        <strain evidence="2 3">62-1032</strain>
    </source>
</reference>
<dbReference type="PANTHER" id="PTHR43628:SF1">
    <property type="entry name" value="CHITIN SYNTHASE REGULATORY FACTOR 2-RELATED"/>
    <property type="match status" value="1"/>
</dbReference>
<dbReference type="InterPro" id="IPR011990">
    <property type="entry name" value="TPR-like_helical_dom_sf"/>
</dbReference>
<protein>
    <recommendedName>
        <fullName evidence="4">HCP-like protein</fullName>
    </recommendedName>
</protein>
<evidence type="ECO:0000256" key="1">
    <source>
        <dbReference type="SAM" id="MobiDB-lite"/>
    </source>
</evidence>
<dbReference type="EMBL" id="MCGR01000036">
    <property type="protein sequence ID" value="ORY75931.1"/>
    <property type="molecule type" value="Genomic_DNA"/>
</dbReference>
<dbReference type="GO" id="GO:0032153">
    <property type="term" value="C:cell division site"/>
    <property type="evidence" value="ECO:0007669"/>
    <property type="project" value="TreeGrafter"/>
</dbReference>
<evidence type="ECO:0008006" key="4">
    <source>
        <dbReference type="Google" id="ProtNLM"/>
    </source>
</evidence>
<sequence>MRRTVSDQGPQRFEEKGSEGASRAPSLYSNYSFYSLPAEDGSRSNPASRQVSPAASPNFPDNSRFAAQQSQAMGASEGQSMGTLQKAKAGLKAPPQRTPSGKRPEPESPEDYLQLGIEYHENGELQRAAYCFERSARMNGGCGAGMLMYGLTLQHGWGCQINAPLGFRYLQSAAESVVEDLDRVVAGGRELSNDERSTKAAQNELVLALHEIGQSFRLGFGVQKDKKMAVAYFTLSADLGDVDAQLDLAFCFANGKGCKKNLKLAAKYYRMAMAQGANTFGLSWVYKDKYMD</sequence>
<feature type="compositionally biased region" description="Polar residues" evidence="1">
    <location>
        <begin position="43"/>
        <end position="83"/>
    </location>
</feature>
<evidence type="ECO:0000313" key="2">
    <source>
        <dbReference type="EMBL" id="ORY75931.1"/>
    </source>
</evidence>